<keyword evidence="5" id="KW-1185">Reference proteome</keyword>
<dbReference type="Proteomes" id="UP001287059">
    <property type="component" value="Unassembled WGS sequence"/>
</dbReference>
<protein>
    <submittedName>
        <fullName evidence="4">Class II aldolase/adducin family protein</fullName>
    </submittedName>
</protein>
<dbReference type="InterPro" id="IPR036409">
    <property type="entry name" value="Aldolase_II/adducin_N_sf"/>
</dbReference>
<dbReference type="EMBL" id="JAVIIW010000038">
    <property type="protein sequence ID" value="MDX8481848.1"/>
    <property type="molecule type" value="Genomic_DNA"/>
</dbReference>
<dbReference type="RefSeq" id="WP_320289997.1">
    <property type="nucleotide sequence ID" value="NZ_JAVIIW010000038.1"/>
</dbReference>
<evidence type="ECO:0000313" key="4">
    <source>
        <dbReference type="EMBL" id="MDX8481848.1"/>
    </source>
</evidence>
<sequence>MELGSMQKLASDLRRDIVLATRMLVNEGVMDAFGHISARIPGDPGGYLMSRACAPNLIAAGDILEFTLASDPARHRGAQLFAERVIHGEIYKARPDVMAIVHCHPASLLPFCISARPLVPVFLMGATIGRHVPFWDQQEEFGDTTLLVVKPEEGRSLARALGQDSVVLMKRHGATIIGASLPDLVFRAVYACRNADAQSAAHALGNAVALSDGEIERAGALCSRAGGFSSRTWDFWQHQLELSGNGPARSDPVGRSR</sequence>
<comment type="caution">
    <text evidence="4">The sequence shown here is derived from an EMBL/GenBank/DDBJ whole genome shotgun (WGS) entry which is preliminary data.</text>
</comment>
<evidence type="ECO:0000313" key="5">
    <source>
        <dbReference type="Proteomes" id="UP001287059"/>
    </source>
</evidence>
<feature type="domain" description="Class II aldolase/adducin N-terminal" evidence="3">
    <location>
        <begin position="15"/>
        <end position="199"/>
    </location>
</feature>
<gene>
    <name evidence="4" type="ORF">RFN28_25785</name>
</gene>
<dbReference type="InterPro" id="IPR001303">
    <property type="entry name" value="Aldolase_II/adducin_N"/>
</dbReference>
<dbReference type="InterPro" id="IPR050197">
    <property type="entry name" value="Aldolase_class_II_sugar_metab"/>
</dbReference>
<dbReference type="PANTHER" id="PTHR22789">
    <property type="entry name" value="FUCULOSE PHOSPHATE ALDOLASE"/>
    <property type="match status" value="1"/>
</dbReference>
<reference evidence="4 5" key="1">
    <citation type="submission" date="2023-08" db="EMBL/GenBank/DDBJ databases">
        <title>Implementing the SeqCode for naming new Mesorhizobium species isolated from Vachellia karroo root nodules.</title>
        <authorList>
            <person name="Van Lill M."/>
        </authorList>
    </citation>
    <scope>NUCLEOTIDE SEQUENCE [LARGE SCALE GENOMIC DNA]</scope>
    <source>
        <strain evidence="4 5">VK24D</strain>
    </source>
</reference>
<evidence type="ECO:0000259" key="3">
    <source>
        <dbReference type="SMART" id="SM01007"/>
    </source>
</evidence>
<evidence type="ECO:0000256" key="2">
    <source>
        <dbReference type="ARBA" id="ARBA00023239"/>
    </source>
</evidence>
<dbReference type="SUPFAM" id="SSF53639">
    <property type="entry name" value="AraD/HMP-PK domain-like"/>
    <property type="match status" value="1"/>
</dbReference>
<keyword evidence="1" id="KW-0479">Metal-binding</keyword>
<dbReference type="SMART" id="SM01007">
    <property type="entry name" value="Aldolase_II"/>
    <property type="match status" value="1"/>
</dbReference>
<proteinExistence type="predicted"/>
<organism evidence="4 5">
    <name type="scientific">Mesorhizobium album</name>
    <dbReference type="NCBI Taxonomy" id="3072314"/>
    <lineage>
        <taxon>Bacteria</taxon>
        <taxon>Pseudomonadati</taxon>
        <taxon>Pseudomonadota</taxon>
        <taxon>Alphaproteobacteria</taxon>
        <taxon>Hyphomicrobiales</taxon>
        <taxon>Phyllobacteriaceae</taxon>
        <taxon>Mesorhizobium</taxon>
    </lineage>
</organism>
<dbReference type="PANTHER" id="PTHR22789:SF0">
    <property type="entry name" value="3-OXO-TETRONATE 4-PHOSPHATE DECARBOXYLASE-RELATED"/>
    <property type="match status" value="1"/>
</dbReference>
<dbReference type="Pfam" id="PF00596">
    <property type="entry name" value="Aldolase_II"/>
    <property type="match status" value="1"/>
</dbReference>
<dbReference type="Gene3D" id="3.40.225.10">
    <property type="entry name" value="Class II aldolase/adducin N-terminal domain"/>
    <property type="match status" value="1"/>
</dbReference>
<keyword evidence="2" id="KW-0456">Lyase</keyword>
<accession>A0ABU4Y4P7</accession>
<name>A0ABU4Y4P7_9HYPH</name>
<evidence type="ECO:0000256" key="1">
    <source>
        <dbReference type="ARBA" id="ARBA00022723"/>
    </source>
</evidence>